<comment type="cofactor">
    <cofactor evidence="1">
        <name>Zn(2+)</name>
        <dbReference type="ChEBI" id="CHEBI:29105"/>
    </cofactor>
</comment>
<evidence type="ECO:0000256" key="2">
    <source>
        <dbReference type="ARBA" id="ARBA00006247"/>
    </source>
</evidence>
<evidence type="ECO:0000256" key="4">
    <source>
        <dbReference type="ARBA" id="ARBA00022801"/>
    </source>
</evidence>
<dbReference type="Gene3D" id="3.30.70.360">
    <property type="match status" value="1"/>
</dbReference>
<keyword evidence="5" id="KW-0862">Zinc</keyword>
<evidence type="ECO:0000259" key="6">
    <source>
        <dbReference type="Pfam" id="PF07687"/>
    </source>
</evidence>
<evidence type="ECO:0000313" key="7">
    <source>
        <dbReference type="EMBL" id="RCJ05648.1"/>
    </source>
</evidence>
<dbReference type="GO" id="GO:0046872">
    <property type="term" value="F:metal ion binding"/>
    <property type="evidence" value="ECO:0007669"/>
    <property type="project" value="UniProtKB-KW"/>
</dbReference>
<dbReference type="SUPFAM" id="SSF55031">
    <property type="entry name" value="Bacterial exopeptidase dimerisation domain"/>
    <property type="match status" value="1"/>
</dbReference>
<dbReference type="InterPro" id="IPR002933">
    <property type="entry name" value="Peptidase_M20"/>
</dbReference>
<keyword evidence="4" id="KW-0378">Hydrolase</keyword>
<organism evidence="7 8">
    <name type="scientific">Cupriavidus necator</name>
    <name type="common">Alcaligenes eutrophus</name>
    <name type="synonym">Ralstonia eutropha</name>
    <dbReference type="NCBI Taxonomy" id="106590"/>
    <lineage>
        <taxon>Bacteria</taxon>
        <taxon>Pseudomonadati</taxon>
        <taxon>Pseudomonadota</taxon>
        <taxon>Betaproteobacteria</taxon>
        <taxon>Burkholderiales</taxon>
        <taxon>Burkholderiaceae</taxon>
        <taxon>Cupriavidus</taxon>
    </lineage>
</organism>
<name>A0A367PCN5_CUPNE</name>
<dbReference type="InterPro" id="IPR036264">
    <property type="entry name" value="Bact_exopeptidase_dim_dom"/>
</dbReference>
<dbReference type="CDD" id="cd08659">
    <property type="entry name" value="M20_ArgE_DapE-like"/>
    <property type="match status" value="1"/>
</dbReference>
<evidence type="ECO:0000256" key="5">
    <source>
        <dbReference type="ARBA" id="ARBA00022833"/>
    </source>
</evidence>
<dbReference type="PROSITE" id="PS00759">
    <property type="entry name" value="ARGE_DAPE_CPG2_2"/>
    <property type="match status" value="1"/>
</dbReference>
<feature type="domain" description="Peptidase M20 dimerisation" evidence="6">
    <location>
        <begin position="184"/>
        <end position="286"/>
    </location>
</feature>
<dbReference type="EMBL" id="QDHA01000068">
    <property type="protein sequence ID" value="RCJ05648.1"/>
    <property type="molecule type" value="Genomic_DNA"/>
</dbReference>
<evidence type="ECO:0000256" key="3">
    <source>
        <dbReference type="ARBA" id="ARBA00022723"/>
    </source>
</evidence>
<evidence type="ECO:0000313" key="8">
    <source>
        <dbReference type="Proteomes" id="UP000253501"/>
    </source>
</evidence>
<comment type="similarity">
    <text evidence="2">Belongs to the peptidase M20A family.</text>
</comment>
<evidence type="ECO:0000256" key="1">
    <source>
        <dbReference type="ARBA" id="ARBA00001947"/>
    </source>
</evidence>
<dbReference type="Pfam" id="PF01546">
    <property type="entry name" value="Peptidase_M20"/>
    <property type="match status" value="1"/>
</dbReference>
<dbReference type="PANTHER" id="PTHR43808">
    <property type="entry name" value="ACETYLORNITHINE DEACETYLASE"/>
    <property type="match status" value="1"/>
</dbReference>
<dbReference type="AlphaFoldDB" id="A0A367PCN5"/>
<dbReference type="InterPro" id="IPR050072">
    <property type="entry name" value="Peptidase_M20A"/>
</dbReference>
<keyword evidence="3" id="KW-0479">Metal-binding</keyword>
<protein>
    <submittedName>
        <fullName evidence="7">M20 family peptidase</fullName>
    </submittedName>
</protein>
<proteinExistence type="inferred from homology"/>
<dbReference type="Proteomes" id="UP000253501">
    <property type="component" value="Unassembled WGS sequence"/>
</dbReference>
<dbReference type="Pfam" id="PF07687">
    <property type="entry name" value="M20_dimer"/>
    <property type="match status" value="1"/>
</dbReference>
<dbReference type="GO" id="GO:0016787">
    <property type="term" value="F:hydrolase activity"/>
    <property type="evidence" value="ECO:0007669"/>
    <property type="project" value="UniProtKB-KW"/>
</dbReference>
<dbReference type="InterPro" id="IPR001261">
    <property type="entry name" value="ArgE/DapE_CS"/>
</dbReference>
<dbReference type="PANTHER" id="PTHR43808:SF8">
    <property type="entry name" value="PEPTIDASE M20 DIMERISATION DOMAIN-CONTAINING PROTEIN"/>
    <property type="match status" value="1"/>
</dbReference>
<gene>
    <name evidence="7" type="ORF">DDK22_25715</name>
</gene>
<dbReference type="InterPro" id="IPR011650">
    <property type="entry name" value="Peptidase_M20_dimer"/>
</dbReference>
<accession>A0A367PCN5</accession>
<reference evidence="7 8" key="1">
    <citation type="submission" date="2018-04" db="EMBL/GenBank/DDBJ databases">
        <title>Cupriavidus necator CR12 genome sequencing and assembly.</title>
        <authorList>
            <person name="Ben Fekih I."/>
            <person name="Mazhar H.S."/>
            <person name="Bello S.K."/>
            <person name="Rensing C."/>
        </authorList>
    </citation>
    <scope>NUCLEOTIDE SEQUENCE [LARGE SCALE GENOMIC DNA]</scope>
    <source>
        <strain evidence="7 8">CR12</strain>
    </source>
</reference>
<sequence>MMPSTPLTDATSAESLAVLLTQQFVKVDTVNPPGNESALARLIGILLSEAGLQTVFHTLADGRESLVAWSGNVSDGPKLCFTGHLDTVPFGSQPWTLPPLSGEIQGDRLYGRGSSDMKAGIAAFIAAMFQYRETHGEHAAVLLILTAGEETGCEGAKALRNLTKPDFNVGAMIVGEPTANELVIGHKGALWIKAAAKGVTAHGSMPERGENAIYHVVDAIHKLRLFSFAGIKDELLGYPTLNVGTISGGLNVNSVPDEAAFEVDVRTVCGMSHDELLDEFGAYLGDRVALKAKLDVPALRQEMHDPWVSDVGRIASEITGIENEGRAVSFFTDGPVLREIFGAVPTVILGPGEPSMAHRTDEFCSVSSIAASVNIYAQVIETWENQRRK</sequence>
<comment type="caution">
    <text evidence="7">The sequence shown here is derived from an EMBL/GenBank/DDBJ whole genome shotgun (WGS) entry which is preliminary data.</text>
</comment>
<dbReference type="SUPFAM" id="SSF53187">
    <property type="entry name" value="Zn-dependent exopeptidases"/>
    <property type="match status" value="1"/>
</dbReference>
<dbReference type="RefSeq" id="WP_114134363.1">
    <property type="nucleotide sequence ID" value="NZ_CP068436.1"/>
</dbReference>
<dbReference type="Gene3D" id="3.40.630.10">
    <property type="entry name" value="Zn peptidases"/>
    <property type="match status" value="1"/>
</dbReference>